<dbReference type="EMBL" id="JABCKI010000243">
    <property type="protein sequence ID" value="KAG5651438.1"/>
    <property type="molecule type" value="Genomic_DNA"/>
</dbReference>
<feature type="transmembrane region" description="Helical" evidence="2">
    <location>
        <begin position="20"/>
        <end position="46"/>
    </location>
</feature>
<evidence type="ECO:0000313" key="3">
    <source>
        <dbReference type="EMBL" id="KAG5651438.1"/>
    </source>
</evidence>
<sequence length="248" mass="26932">MQHLFYIPSWAHRTLMVARFLAPPLAALTALSFLLSTVIFIVTLYACTNLSLWLNVLATGALCIHHTVVVTVAWRRALRSAASASKDGSGAGAEAEARAAPHTPYTMKSIAWLLLIDIVYFAALGVKIKETSDEAGRPRAQRITGLGVQLALCVLLGIETMVISFILLHLLEKRTVLLDEETGLVREKPKPDRDSALFSPSPTITTPVNAPADDPFETRHPEHPAARGAPVELPHARPPVDDVVRDAD</sequence>
<keyword evidence="2" id="KW-0812">Transmembrane</keyword>
<reference evidence="3" key="1">
    <citation type="submission" date="2021-02" db="EMBL/GenBank/DDBJ databases">
        <authorList>
            <person name="Nieuwenhuis M."/>
            <person name="Van De Peppel L.J.J."/>
        </authorList>
    </citation>
    <scope>NUCLEOTIDE SEQUENCE</scope>
    <source>
        <strain evidence="3">D49</strain>
    </source>
</reference>
<evidence type="ECO:0000313" key="4">
    <source>
        <dbReference type="Proteomes" id="UP000717328"/>
    </source>
</evidence>
<organism evidence="3 4">
    <name type="scientific">Sphagnurus paluster</name>
    <dbReference type="NCBI Taxonomy" id="117069"/>
    <lineage>
        <taxon>Eukaryota</taxon>
        <taxon>Fungi</taxon>
        <taxon>Dikarya</taxon>
        <taxon>Basidiomycota</taxon>
        <taxon>Agaricomycotina</taxon>
        <taxon>Agaricomycetes</taxon>
        <taxon>Agaricomycetidae</taxon>
        <taxon>Agaricales</taxon>
        <taxon>Tricholomatineae</taxon>
        <taxon>Lyophyllaceae</taxon>
        <taxon>Sphagnurus</taxon>
    </lineage>
</organism>
<keyword evidence="4" id="KW-1185">Reference proteome</keyword>
<dbReference type="Proteomes" id="UP000717328">
    <property type="component" value="Unassembled WGS sequence"/>
</dbReference>
<keyword evidence="2" id="KW-1133">Transmembrane helix</keyword>
<feature type="transmembrane region" description="Helical" evidence="2">
    <location>
        <begin position="110"/>
        <end position="128"/>
    </location>
</feature>
<name>A0A9P7GMW5_9AGAR</name>
<accession>A0A9P7GMW5</accession>
<comment type="caution">
    <text evidence="3">The sequence shown here is derived from an EMBL/GenBank/DDBJ whole genome shotgun (WGS) entry which is preliminary data.</text>
</comment>
<dbReference type="AlphaFoldDB" id="A0A9P7GMW5"/>
<reference evidence="3" key="2">
    <citation type="submission" date="2021-10" db="EMBL/GenBank/DDBJ databases">
        <title>Phylogenomics reveals ancestral predisposition of the termite-cultivated fungus Termitomyces towards a domesticated lifestyle.</title>
        <authorList>
            <person name="Auxier B."/>
            <person name="Grum-Grzhimaylo A."/>
            <person name="Cardenas M.E."/>
            <person name="Lodge J.D."/>
            <person name="Laessoe T."/>
            <person name="Pedersen O."/>
            <person name="Smith M.E."/>
            <person name="Kuyper T.W."/>
            <person name="Franco-Molano E.A."/>
            <person name="Baroni T.J."/>
            <person name="Aanen D.K."/>
        </authorList>
    </citation>
    <scope>NUCLEOTIDE SEQUENCE</scope>
    <source>
        <strain evidence="3">D49</strain>
    </source>
</reference>
<gene>
    <name evidence="3" type="ORF">H0H81_008642</name>
</gene>
<feature type="compositionally biased region" description="Basic and acidic residues" evidence="1">
    <location>
        <begin position="216"/>
        <end position="225"/>
    </location>
</feature>
<evidence type="ECO:0000256" key="1">
    <source>
        <dbReference type="SAM" id="MobiDB-lite"/>
    </source>
</evidence>
<protein>
    <submittedName>
        <fullName evidence="3">Uncharacterized protein</fullName>
    </submittedName>
</protein>
<proteinExistence type="predicted"/>
<keyword evidence="2" id="KW-0472">Membrane</keyword>
<feature type="compositionally biased region" description="Polar residues" evidence="1">
    <location>
        <begin position="198"/>
        <end position="208"/>
    </location>
</feature>
<feature type="transmembrane region" description="Helical" evidence="2">
    <location>
        <begin position="52"/>
        <end position="74"/>
    </location>
</feature>
<feature type="region of interest" description="Disordered" evidence="1">
    <location>
        <begin position="187"/>
        <end position="248"/>
    </location>
</feature>
<feature type="transmembrane region" description="Helical" evidence="2">
    <location>
        <begin position="148"/>
        <end position="171"/>
    </location>
</feature>
<evidence type="ECO:0000256" key="2">
    <source>
        <dbReference type="SAM" id="Phobius"/>
    </source>
</evidence>
<feature type="compositionally biased region" description="Basic and acidic residues" evidence="1">
    <location>
        <begin position="234"/>
        <end position="248"/>
    </location>
</feature>